<dbReference type="GeneID" id="88173173"/>
<gene>
    <name evidence="11" type="ORF">PUMCH_002108</name>
</gene>
<dbReference type="Gene3D" id="3.20.190.10">
    <property type="entry name" value="MutM-like, N-terminal"/>
    <property type="match status" value="1"/>
</dbReference>
<accession>A0AAX4H8J6</accession>
<dbReference type="PANTHER" id="PTHR22993">
    <property type="entry name" value="FORMAMIDOPYRIMIDINE-DNA GLYCOSYLASE"/>
    <property type="match status" value="1"/>
</dbReference>
<evidence type="ECO:0000313" key="11">
    <source>
        <dbReference type="EMBL" id="WPK24817.1"/>
    </source>
</evidence>
<keyword evidence="4" id="KW-0378">Hydrolase</keyword>
<dbReference type="InterPro" id="IPR012319">
    <property type="entry name" value="FPG_cat"/>
</dbReference>
<dbReference type="GO" id="GO:0008270">
    <property type="term" value="F:zinc ion binding"/>
    <property type="evidence" value="ECO:0007669"/>
    <property type="project" value="InterPro"/>
</dbReference>
<reference evidence="11 12" key="1">
    <citation type="submission" date="2023-10" db="EMBL/GenBank/DDBJ databases">
        <title>Draft Genome Sequence of Candida saopaulonensis from a very Premature Infant with Sepsis.</title>
        <authorList>
            <person name="Ning Y."/>
            <person name="Dai R."/>
            <person name="Xiao M."/>
            <person name="Xu Y."/>
            <person name="Yan Q."/>
            <person name="Zhang L."/>
        </authorList>
    </citation>
    <scope>NUCLEOTIDE SEQUENCE [LARGE SCALE GENOMIC DNA]</scope>
    <source>
        <strain evidence="11 12">19XY460</strain>
    </source>
</reference>
<evidence type="ECO:0000256" key="5">
    <source>
        <dbReference type="ARBA" id="ARBA00023125"/>
    </source>
</evidence>
<keyword evidence="7" id="KW-0456">Lyase</keyword>
<dbReference type="PANTHER" id="PTHR22993:SF9">
    <property type="entry name" value="FORMAMIDOPYRIMIDINE-DNA GLYCOSYLASE"/>
    <property type="match status" value="1"/>
</dbReference>
<feature type="domain" description="Formamidopyrimidine-DNA glycosylase catalytic" evidence="10">
    <location>
        <begin position="2"/>
        <end position="240"/>
    </location>
</feature>
<evidence type="ECO:0000256" key="7">
    <source>
        <dbReference type="ARBA" id="ARBA00023239"/>
    </source>
</evidence>
<dbReference type="SMART" id="SM01232">
    <property type="entry name" value="H2TH"/>
    <property type="match status" value="1"/>
</dbReference>
<dbReference type="Proteomes" id="UP001338582">
    <property type="component" value="Chromosome 2"/>
</dbReference>
<evidence type="ECO:0000256" key="4">
    <source>
        <dbReference type="ARBA" id="ARBA00022801"/>
    </source>
</evidence>
<dbReference type="PROSITE" id="PS51068">
    <property type="entry name" value="FPG_CAT"/>
    <property type="match status" value="1"/>
</dbReference>
<dbReference type="AlphaFoldDB" id="A0AAX4H8J6"/>
<keyword evidence="9" id="KW-0326">Glycosidase</keyword>
<dbReference type="InterPro" id="IPR010979">
    <property type="entry name" value="Ribosomal_uS13-like_H2TH"/>
</dbReference>
<dbReference type="Gene3D" id="1.10.8.50">
    <property type="match status" value="1"/>
</dbReference>
<evidence type="ECO:0000256" key="1">
    <source>
        <dbReference type="ARBA" id="ARBA00001668"/>
    </source>
</evidence>
<comment type="catalytic activity">
    <reaction evidence="1">
        <text>Hydrolysis of DNA containing ring-opened 7-methylguanine residues, releasing 2,6-diamino-4-hydroxy-5-(N-methyl)formamidopyrimidine.</text>
        <dbReference type="EC" id="3.2.2.23"/>
    </reaction>
</comment>
<dbReference type="GO" id="GO:0003906">
    <property type="term" value="F:DNA-(apurinic or apyrimidinic site) endonuclease activity"/>
    <property type="evidence" value="ECO:0007669"/>
    <property type="project" value="InterPro"/>
</dbReference>
<dbReference type="SMART" id="SM00898">
    <property type="entry name" value="Fapy_DNA_glyco"/>
    <property type="match status" value="1"/>
</dbReference>
<evidence type="ECO:0000256" key="3">
    <source>
        <dbReference type="ARBA" id="ARBA00022763"/>
    </source>
</evidence>
<dbReference type="EMBL" id="CP138895">
    <property type="protein sequence ID" value="WPK24817.1"/>
    <property type="molecule type" value="Genomic_DNA"/>
</dbReference>
<dbReference type="FunFam" id="1.10.8.50:FF:000009">
    <property type="entry name" value="Formamidopyrimidine-DNA glycosylase"/>
    <property type="match status" value="1"/>
</dbReference>
<organism evidence="11 12">
    <name type="scientific">Australozyma saopauloensis</name>
    <dbReference type="NCBI Taxonomy" id="291208"/>
    <lineage>
        <taxon>Eukaryota</taxon>
        <taxon>Fungi</taxon>
        <taxon>Dikarya</taxon>
        <taxon>Ascomycota</taxon>
        <taxon>Saccharomycotina</taxon>
        <taxon>Pichiomycetes</taxon>
        <taxon>Metschnikowiaceae</taxon>
        <taxon>Australozyma</taxon>
    </lineage>
</organism>
<dbReference type="SUPFAM" id="SSF81624">
    <property type="entry name" value="N-terminal domain of MutM-like DNA repair proteins"/>
    <property type="match status" value="1"/>
</dbReference>
<dbReference type="InterPro" id="IPR015886">
    <property type="entry name" value="H2TH_FPG"/>
</dbReference>
<comment type="similarity">
    <text evidence="2">Belongs to the FPG family.</text>
</comment>
<protein>
    <recommendedName>
        <fullName evidence="10">Formamidopyrimidine-DNA glycosylase catalytic domain-containing protein</fullName>
    </recommendedName>
</protein>
<sequence length="431" mass="49335">MPEVAEVAHVCAQLRRHLVGRTITDAILPRDNLLFPQLTKEEPIAKSTDAFRDLIVGRKVEKACRHGKYFWLRLSPLKKQPVIIMMHLGMTGMIKLKEIKSHLILMENGGDVKVKKLMSDDRDKHVIVKRRKLRAFANSSDDTILVAQSLEGRTLTGVKVSQDTVLRPKDKTRRNVKVEDILLVDVKQEQTPLDELADDANEEDIDDVWPPKFTKFELVFSSHDKEKPIYAAFTDPRRLGRVRFYNDVDCMTEESLMKRFPLDKLGPDYSKAPDGSEASKFVFGDPDPSPHGRPRLDFEQFSKLILSRKKVAKTLLLDQGIFAGIGNWVADEVLFQARIHPNEILLKSIDTEDHEVVKRLYDAIIYVMEFAVNVEGDAKKFPEDWLMLHRWGKRRKEADPQTKTGHSLEFVTLGGRTSCFVPKLQKLLNDS</sequence>
<evidence type="ECO:0000256" key="6">
    <source>
        <dbReference type="ARBA" id="ARBA00023204"/>
    </source>
</evidence>
<evidence type="ECO:0000256" key="9">
    <source>
        <dbReference type="ARBA" id="ARBA00023295"/>
    </source>
</evidence>
<evidence type="ECO:0000313" key="12">
    <source>
        <dbReference type="Proteomes" id="UP001338582"/>
    </source>
</evidence>
<dbReference type="SUPFAM" id="SSF46946">
    <property type="entry name" value="S13-like H2TH domain"/>
    <property type="match status" value="1"/>
</dbReference>
<keyword evidence="8" id="KW-0511">Multifunctional enzyme</keyword>
<keyword evidence="12" id="KW-1185">Reference proteome</keyword>
<dbReference type="GO" id="GO:0005634">
    <property type="term" value="C:nucleus"/>
    <property type="evidence" value="ECO:0007669"/>
    <property type="project" value="TreeGrafter"/>
</dbReference>
<dbReference type="RefSeq" id="XP_062877200.1">
    <property type="nucleotide sequence ID" value="XM_063021130.1"/>
</dbReference>
<dbReference type="GO" id="GO:0006284">
    <property type="term" value="P:base-excision repair"/>
    <property type="evidence" value="ECO:0007669"/>
    <property type="project" value="InterPro"/>
</dbReference>
<keyword evidence="3" id="KW-0227">DNA damage</keyword>
<keyword evidence="6" id="KW-0234">DNA repair</keyword>
<dbReference type="GO" id="GO:0016829">
    <property type="term" value="F:lyase activity"/>
    <property type="evidence" value="ECO:0007669"/>
    <property type="project" value="UniProtKB-KW"/>
</dbReference>
<evidence type="ECO:0000256" key="2">
    <source>
        <dbReference type="ARBA" id="ARBA00009409"/>
    </source>
</evidence>
<name>A0AAX4H8J6_9ASCO</name>
<dbReference type="GO" id="GO:0008534">
    <property type="term" value="F:oxidized purine nucleobase lesion DNA N-glycosylase activity"/>
    <property type="evidence" value="ECO:0007669"/>
    <property type="project" value="UniProtKB-EC"/>
</dbReference>
<dbReference type="KEGG" id="asau:88173173"/>
<dbReference type="Pfam" id="PF01149">
    <property type="entry name" value="Fapy_DNA_glyco"/>
    <property type="match status" value="1"/>
</dbReference>
<dbReference type="Pfam" id="PF06831">
    <property type="entry name" value="H2TH"/>
    <property type="match status" value="1"/>
</dbReference>
<keyword evidence="5" id="KW-0238">DNA-binding</keyword>
<evidence type="ECO:0000259" key="10">
    <source>
        <dbReference type="PROSITE" id="PS51068"/>
    </source>
</evidence>
<proteinExistence type="inferred from homology"/>
<dbReference type="GO" id="GO:0003684">
    <property type="term" value="F:damaged DNA binding"/>
    <property type="evidence" value="ECO:0007669"/>
    <property type="project" value="InterPro"/>
</dbReference>
<evidence type="ECO:0000256" key="8">
    <source>
        <dbReference type="ARBA" id="ARBA00023268"/>
    </source>
</evidence>
<dbReference type="InterPro" id="IPR035937">
    <property type="entry name" value="FPG_N"/>
</dbReference>